<comment type="caution">
    <text evidence="1">The sequence shown here is derived from an EMBL/GenBank/DDBJ whole genome shotgun (WGS) entry which is preliminary data.</text>
</comment>
<evidence type="ECO:0000313" key="2">
    <source>
        <dbReference type="Proteomes" id="UP001152484"/>
    </source>
</evidence>
<sequence>MHNISFNLDLAPEIIGYITQLTEMDLLYQQLRTFGPISVASICNAGNFLKIAKEKGSSILIPMGRNKSSLIEFLNIFSNFVRFHDLALEDPSFLTGTMNTQRTSHPSPKHSLTWIF</sequence>
<dbReference type="Proteomes" id="UP001152484">
    <property type="component" value="Unassembled WGS sequence"/>
</dbReference>
<dbReference type="AlphaFoldDB" id="A0A9P0YGG4"/>
<protein>
    <submittedName>
        <fullName evidence="1">Uncharacterized protein</fullName>
    </submittedName>
</protein>
<keyword evidence="2" id="KW-1185">Reference proteome</keyword>
<accession>A0A9P0YGG4</accession>
<organism evidence="1 2">
    <name type="scientific">Cuscuta europaea</name>
    <name type="common">European dodder</name>
    <dbReference type="NCBI Taxonomy" id="41803"/>
    <lineage>
        <taxon>Eukaryota</taxon>
        <taxon>Viridiplantae</taxon>
        <taxon>Streptophyta</taxon>
        <taxon>Embryophyta</taxon>
        <taxon>Tracheophyta</taxon>
        <taxon>Spermatophyta</taxon>
        <taxon>Magnoliopsida</taxon>
        <taxon>eudicotyledons</taxon>
        <taxon>Gunneridae</taxon>
        <taxon>Pentapetalae</taxon>
        <taxon>asterids</taxon>
        <taxon>lamiids</taxon>
        <taxon>Solanales</taxon>
        <taxon>Convolvulaceae</taxon>
        <taxon>Cuscuteae</taxon>
        <taxon>Cuscuta</taxon>
        <taxon>Cuscuta subgen. Cuscuta</taxon>
    </lineage>
</organism>
<proteinExistence type="predicted"/>
<dbReference type="EMBL" id="CAMAPE010000002">
    <property type="protein sequence ID" value="CAH9053073.1"/>
    <property type="molecule type" value="Genomic_DNA"/>
</dbReference>
<evidence type="ECO:0000313" key="1">
    <source>
        <dbReference type="EMBL" id="CAH9053073.1"/>
    </source>
</evidence>
<name>A0A9P0YGG4_CUSEU</name>
<reference evidence="1" key="1">
    <citation type="submission" date="2022-07" db="EMBL/GenBank/DDBJ databases">
        <authorList>
            <person name="Macas J."/>
            <person name="Novak P."/>
            <person name="Neumann P."/>
        </authorList>
    </citation>
    <scope>NUCLEOTIDE SEQUENCE</scope>
</reference>
<gene>
    <name evidence="1" type="ORF">CEURO_LOCUS447</name>
</gene>